<feature type="domain" description="TGS" evidence="5">
    <location>
        <begin position="280"/>
        <end position="375"/>
    </location>
</feature>
<dbReference type="GO" id="GO:0005524">
    <property type="term" value="F:ATP binding"/>
    <property type="evidence" value="ECO:0007669"/>
    <property type="project" value="UniProtKB-UniRule"/>
</dbReference>
<accession>A0AAV4LQZ2</accession>
<gene>
    <name evidence="6" type="ORF">BcabD6B2_16570</name>
</gene>
<dbReference type="InterPro" id="IPR031167">
    <property type="entry name" value="G_OBG"/>
</dbReference>
<comment type="subunit">
    <text evidence="3">Monomer.</text>
</comment>
<dbReference type="EMBL" id="BPLF01000001">
    <property type="protein sequence ID" value="GIX62222.1"/>
    <property type="molecule type" value="Genomic_DNA"/>
</dbReference>
<feature type="binding site" evidence="3">
    <location>
        <position position="206"/>
    </location>
    <ligand>
        <name>ATP</name>
        <dbReference type="ChEBI" id="CHEBI:30616"/>
    </ligand>
</feature>
<comment type="subcellular location">
    <subcellularLocation>
        <location evidence="3">Cytoplasm</location>
    </subcellularLocation>
</comment>
<evidence type="ECO:0000313" key="7">
    <source>
        <dbReference type="Proteomes" id="UP001497744"/>
    </source>
</evidence>
<comment type="function">
    <text evidence="3">Hydrolyzes ATP, and can also hydrolyze GTP with lower efficiency. Has lower affinity for GTP.</text>
</comment>
<dbReference type="Gene3D" id="3.10.20.30">
    <property type="match status" value="1"/>
</dbReference>
<dbReference type="InterPro" id="IPR023192">
    <property type="entry name" value="TGS-like_dom_sf"/>
</dbReference>
<feature type="domain" description="OBG-type G" evidence="4">
    <location>
        <begin position="1"/>
        <end position="257"/>
    </location>
</feature>
<keyword evidence="7" id="KW-1185">Reference proteome</keyword>
<dbReference type="PANTHER" id="PTHR23305:SF11">
    <property type="entry name" value="OBG-LIKE ATPASE 1"/>
    <property type="match status" value="1"/>
</dbReference>
<dbReference type="CDD" id="cd01900">
    <property type="entry name" value="YchF"/>
    <property type="match status" value="1"/>
</dbReference>
<keyword evidence="1 3" id="KW-0547">Nucleotide-binding</keyword>
<dbReference type="InterPro" id="IPR041706">
    <property type="entry name" value="YchF_N"/>
</dbReference>
<sequence length="381" mass="42561">MGLVGLPNVGKSTTFNLLSKQMVPAENFPFCTINPHEAVINVPDERFKHLCKVFEPKKEIAACLSIFDIAGLVRGAHKGEGLGNAFLSHIDAVDGIFHVVRGFEDDEIVHTDGEVNPINDLETINQELILKDLDKCTKALVEIDKVYQRNQKVKSKKEELDTMTKAKEVLEKNQWISQASWKAAEVPILNEYNFLTAKPVVYLVNLSEKDFVRQKNKWLAKIAKWVADNNPGPIVPYSAQFEQALEAFDTEEARAAYLKDKNGATSKIDKIISSGYHCLNLIHYFTCGPDEVRCWTIRNGTKAPQAAGVIHTDFERGFICAETYNYNDIVEFGGLGSGRAACGAGTESEVKANGRYLQKGKDYVVQDGDIMFFKFNVTNKK</sequence>
<dbReference type="GO" id="GO:0043023">
    <property type="term" value="F:ribosomal large subunit binding"/>
    <property type="evidence" value="ECO:0007669"/>
    <property type="project" value="UniProtKB-UniRule"/>
</dbReference>
<evidence type="ECO:0000313" key="6">
    <source>
        <dbReference type="EMBL" id="GIX62222.1"/>
    </source>
</evidence>
<dbReference type="InterPro" id="IPR004095">
    <property type="entry name" value="TGS"/>
</dbReference>
<dbReference type="InterPro" id="IPR027417">
    <property type="entry name" value="P-loop_NTPase"/>
</dbReference>
<dbReference type="RefSeq" id="XP_067714291.1">
    <property type="nucleotide sequence ID" value="XM_067858190.1"/>
</dbReference>
<dbReference type="PIRSF" id="PIRSF006641">
    <property type="entry name" value="CHP00092"/>
    <property type="match status" value="1"/>
</dbReference>
<dbReference type="InterPro" id="IPR004396">
    <property type="entry name" value="ATPase_YchF/OLA1"/>
</dbReference>
<evidence type="ECO:0000256" key="1">
    <source>
        <dbReference type="ARBA" id="ARBA00022741"/>
    </source>
</evidence>
<dbReference type="SUPFAM" id="SSF81271">
    <property type="entry name" value="TGS-like"/>
    <property type="match status" value="1"/>
</dbReference>
<keyword evidence="2 3" id="KW-0067">ATP-binding</keyword>
<dbReference type="GO" id="GO:0016887">
    <property type="term" value="F:ATP hydrolysis activity"/>
    <property type="evidence" value="ECO:0007669"/>
    <property type="project" value="UniProtKB-UniRule"/>
</dbReference>
<dbReference type="CDD" id="cd04867">
    <property type="entry name" value="TGS_YchF_OLA1"/>
    <property type="match status" value="1"/>
</dbReference>
<comment type="similarity">
    <text evidence="3">Belongs to the TRAFAC class OBG-HflX-like GTPase superfamily. OBG GTPase family. YchF/OLA1 subfamily.</text>
</comment>
<feature type="binding site" evidence="3">
    <location>
        <begin position="8"/>
        <end position="13"/>
    </location>
    <ligand>
        <name>ATP</name>
        <dbReference type="ChEBI" id="CHEBI:30616"/>
    </ligand>
</feature>
<dbReference type="PROSITE" id="PS51710">
    <property type="entry name" value="G_OBG"/>
    <property type="match status" value="1"/>
</dbReference>
<dbReference type="InterPro" id="IPR013029">
    <property type="entry name" value="YchF_C"/>
</dbReference>
<evidence type="ECO:0000259" key="4">
    <source>
        <dbReference type="PROSITE" id="PS51710"/>
    </source>
</evidence>
<dbReference type="PANTHER" id="PTHR23305">
    <property type="entry name" value="OBG GTPASE FAMILY"/>
    <property type="match status" value="1"/>
</dbReference>
<dbReference type="FunFam" id="3.10.20.30:FF:000001">
    <property type="entry name" value="Ribosome-binding ATPase YchF"/>
    <property type="match status" value="1"/>
</dbReference>
<dbReference type="SUPFAM" id="SSF52540">
    <property type="entry name" value="P-loop containing nucleoside triphosphate hydrolases"/>
    <property type="match status" value="1"/>
</dbReference>
<name>A0AAV4LQZ2_BABCB</name>
<evidence type="ECO:0000259" key="5">
    <source>
        <dbReference type="PROSITE" id="PS51880"/>
    </source>
</evidence>
<dbReference type="InterPro" id="IPR006073">
    <property type="entry name" value="GTP-bd"/>
</dbReference>
<dbReference type="Pfam" id="PF01926">
    <property type="entry name" value="MMR_HSR1"/>
    <property type="match status" value="1"/>
</dbReference>
<reference evidence="6 7" key="1">
    <citation type="submission" date="2021-06" db="EMBL/GenBank/DDBJ databases">
        <title>Genome sequence of Babesia caballi.</title>
        <authorList>
            <person name="Yamagishi J."/>
            <person name="Kidaka T."/>
            <person name="Ochi A."/>
        </authorList>
    </citation>
    <scope>NUCLEOTIDE SEQUENCE [LARGE SCALE GENOMIC DNA]</scope>
    <source>
        <strain evidence="6">USDA-D6B2</strain>
    </source>
</reference>
<dbReference type="Gene3D" id="1.10.150.300">
    <property type="entry name" value="TGS-like domain"/>
    <property type="match status" value="1"/>
</dbReference>
<dbReference type="GO" id="GO:0005525">
    <property type="term" value="F:GTP binding"/>
    <property type="evidence" value="ECO:0007669"/>
    <property type="project" value="InterPro"/>
</dbReference>
<proteinExistence type="inferred from homology"/>
<organism evidence="6 7">
    <name type="scientific">Babesia caballi</name>
    <dbReference type="NCBI Taxonomy" id="5871"/>
    <lineage>
        <taxon>Eukaryota</taxon>
        <taxon>Sar</taxon>
        <taxon>Alveolata</taxon>
        <taxon>Apicomplexa</taxon>
        <taxon>Aconoidasida</taxon>
        <taxon>Piroplasmida</taxon>
        <taxon>Babesiidae</taxon>
        <taxon>Babesia</taxon>
    </lineage>
</organism>
<dbReference type="Gene3D" id="3.40.50.300">
    <property type="entry name" value="P-loop containing nucleotide triphosphate hydrolases"/>
    <property type="match status" value="1"/>
</dbReference>
<dbReference type="GO" id="GO:0005737">
    <property type="term" value="C:cytoplasm"/>
    <property type="evidence" value="ECO:0007669"/>
    <property type="project" value="UniProtKB-SubCell"/>
</dbReference>
<keyword evidence="3" id="KW-0963">Cytoplasm</keyword>
<dbReference type="InterPro" id="IPR012675">
    <property type="entry name" value="Beta-grasp_dom_sf"/>
</dbReference>
<dbReference type="HAMAP" id="MF_00944">
    <property type="entry name" value="YchF_OLA1_ATPase"/>
    <property type="match status" value="1"/>
</dbReference>
<dbReference type="PROSITE" id="PS51880">
    <property type="entry name" value="TGS"/>
    <property type="match status" value="1"/>
</dbReference>
<evidence type="ECO:0000256" key="3">
    <source>
        <dbReference type="HAMAP-Rule" id="MF_03167"/>
    </source>
</evidence>
<dbReference type="FunFam" id="1.10.150.300:FF:000001">
    <property type="entry name" value="Ribosome-binding ATPase YchF"/>
    <property type="match status" value="1"/>
</dbReference>
<dbReference type="AlphaFoldDB" id="A0AAV4LQZ2"/>
<dbReference type="PRINTS" id="PR00326">
    <property type="entry name" value="GTP1OBG"/>
</dbReference>
<dbReference type="GeneID" id="94193703"/>
<protein>
    <recommendedName>
        <fullName evidence="3">Obg-like ATPase 1</fullName>
    </recommendedName>
</protein>
<dbReference type="Pfam" id="PF06071">
    <property type="entry name" value="YchF-GTPase_C"/>
    <property type="match status" value="1"/>
</dbReference>
<evidence type="ECO:0000256" key="2">
    <source>
        <dbReference type="ARBA" id="ARBA00022840"/>
    </source>
</evidence>
<comment type="caution">
    <text evidence="6">The sequence shown here is derived from an EMBL/GenBank/DDBJ whole genome shotgun (WGS) entry which is preliminary data.</text>
</comment>
<dbReference type="NCBIfam" id="TIGR00092">
    <property type="entry name" value="redox-regulated ATPase YchF"/>
    <property type="match status" value="1"/>
</dbReference>
<dbReference type="InterPro" id="IPR012676">
    <property type="entry name" value="TGS-like"/>
</dbReference>
<keyword evidence="3" id="KW-0378">Hydrolase</keyword>
<dbReference type="Proteomes" id="UP001497744">
    <property type="component" value="Unassembled WGS sequence"/>
</dbReference>